<comment type="similarity">
    <text evidence="1">Belongs to the 4-oxalocrotonate tautomerase family.</text>
</comment>
<dbReference type="InterPro" id="IPR014347">
    <property type="entry name" value="Tautomerase/MIF_sf"/>
</dbReference>
<dbReference type="RefSeq" id="WP_133236521.1">
    <property type="nucleotide sequence ID" value="NZ_SMRT01000031.1"/>
</dbReference>
<evidence type="ECO:0000259" key="3">
    <source>
        <dbReference type="Pfam" id="PF01361"/>
    </source>
</evidence>
<gene>
    <name evidence="4" type="ORF">E1757_33630</name>
</gene>
<sequence length="61" mass="7274">MPFITIKVMEGKTVEQKREMVDKVTELVSNTWSTPKDRIFIFFEDLRKEDYGKQGMLFIDI</sequence>
<proteinExistence type="inferred from homology"/>
<feature type="domain" description="4-oxalocrotonate tautomerase-like" evidence="3">
    <location>
        <begin position="2"/>
        <end position="57"/>
    </location>
</feature>
<keyword evidence="5" id="KW-1185">Reference proteome</keyword>
<dbReference type="Pfam" id="PF01361">
    <property type="entry name" value="Tautomerase"/>
    <property type="match status" value="1"/>
</dbReference>
<dbReference type="Proteomes" id="UP000295636">
    <property type="component" value="Unassembled WGS sequence"/>
</dbReference>
<keyword evidence="2" id="KW-0413">Isomerase</keyword>
<dbReference type="SUPFAM" id="SSF55331">
    <property type="entry name" value="Tautomerase/MIF"/>
    <property type="match status" value="1"/>
</dbReference>
<comment type="caution">
    <text evidence="4">The sequence shown here is derived from an EMBL/GenBank/DDBJ whole genome shotgun (WGS) entry which is preliminary data.</text>
</comment>
<dbReference type="PANTHER" id="PTHR35530">
    <property type="entry name" value="TAUTOMERASE-RELATED"/>
    <property type="match status" value="1"/>
</dbReference>
<evidence type="ECO:0000256" key="2">
    <source>
        <dbReference type="ARBA" id="ARBA00023235"/>
    </source>
</evidence>
<accession>A0A4R5KAR4</accession>
<reference evidence="4 5" key="1">
    <citation type="submission" date="2019-03" db="EMBL/GenBank/DDBJ databases">
        <title>This is whole genome sequence of Paenibacillus sp MS74 strain.</title>
        <authorList>
            <person name="Trinh H.N."/>
        </authorList>
    </citation>
    <scope>NUCLEOTIDE SEQUENCE [LARGE SCALE GENOMIC DNA]</scope>
    <source>
        <strain evidence="4 5">MS74</strain>
    </source>
</reference>
<organism evidence="4 5">
    <name type="scientific">Paenibacillus piri</name>
    <dbReference type="NCBI Taxonomy" id="2547395"/>
    <lineage>
        <taxon>Bacteria</taxon>
        <taxon>Bacillati</taxon>
        <taxon>Bacillota</taxon>
        <taxon>Bacilli</taxon>
        <taxon>Bacillales</taxon>
        <taxon>Paenibacillaceae</taxon>
        <taxon>Paenibacillus</taxon>
    </lineage>
</organism>
<evidence type="ECO:0000313" key="5">
    <source>
        <dbReference type="Proteomes" id="UP000295636"/>
    </source>
</evidence>
<dbReference type="PANTHER" id="PTHR35530:SF1">
    <property type="entry name" value="2-HYDROXYMUCONATE TAUTOMERASE"/>
    <property type="match status" value="1"/>
</dbReference>
<dbReference type="EMBL" id="SMRT01000031">
    <property type="protein sequence ID" value="TDF91040.1"/>
    <property type="molecule type" value="Genomic_DNA"/>
</dbReference>
<dbReference type="Gene3D" id="3.30.429.10">
    <property type="entry name" value="Macrophage Migration Inhibitory Factor"/>
    <property type="match status" value="1"/>
</dbReference>
<name>A0A4R5KAR4_9BACL</name>
<dbReference type="OrthoDB" id="5405937at2"/>
<dbReference type="NCBIfam" id="NF002571">
    <property type="entry name" value="PRK02220.1"/>
    <property type="match status" value="1"/>
</dbReference>
<dbReference type="AlphaFoldDB" id="A0A4R5KAR4"/>
<evidence type="ECO:0000256" key="1">
    <source>
        <dbReference type="ARBA" id="ARBA00006723"/>
    </source>
</evidence>
<dbReference type="InterPro" id="IPR004370">
    <property type="entry name" value="4-OT-like_dom"/>
</dbReference>
<dbReference type="GO" id="GO:0016853">
    <property type="term" value="F:isomerase activity"/>
    <property type="evidence" value="ECO:0007669"/>
    <property type="project" value="UniProtKB-KW"/>
</dbReference>
<evidence type="ECO:0000313" key="4">
    <source>
        <dbReference type="EMBL" id="TDF91040.1"/>
    </source>
</evidence>
<protein>
    <recommendedName>
        <fullName evidence="3">4-oxalocrotonate tautomerase-like domain-containing protein</fullName>
    </recommendedName>
</protein>